<reference evidence="1" key="1">
    <citation type="journal article" date="2020" name="BMC Genomics">
        <title>Correction to: Identification and distribution of gene clusters required for synthesis of sphingolipid metabolism inhibitors in diverse species of the filamentous fungus Fusarium.</title>
        <authorList>
            <person name="Kim H.S."/>
            <person name="Lohmar J.M."/>
            <person name="Busman M."/>
            <person name="Brown D.W."/>
            <person name="Naumann T.A."/>
            <person name="Divon H.H."/>
            <person name="Lysoe E."/>
            <person name="Uhlig S."/>
            <person name="Proctor R.H."/>
        </authorList>
    </citation>
    <scope>NUCLEOTIDE SEQUENCE</scope>
    <source>
        <strain evidence="1">NRRL 45417</strain>
    </source>
</reference>
<evidence type="ECO:0000313" key="2">
    <source>
        <dbReference type="Proteomes" id="UP000604273"/>
    </source>
</evidence>
<keyword evidence="2" id="KW-1185">Reference proteome</keyword>
<protein>
    <submittedName>
        <fullName evidence="1">Uncharacterized protein</fullName>
    </submittedName>
</protein>
<dbReference type="AlphaFoldDB" id="A0A8H4TFG9"/>
<sequence>MSSRLVRSGPFQRAHAPAFGKSRPILSAWFLRRGLDIRLPRGRVKRRRRRFVRRGSWSGVSVSGEISILTPPEEDIRFIDKKVCIPGFRKVKSLHKLAFNECLDRVDISHGESKKRPM</sequence>
<dbReference type="Proteomes" id="UP000604273">
    <property type="component" value="Unassembled WGS sequence"/>
</dbReference>
<gene>
    <name evidence="1" type="ORF">FGADI_3397</name>
</gene>
<proteinExistence type="predicted"/>
<accession>A0A8H4TFG9</accession>
<reference evidence="1" key="2">
    <citation type="submission" date="2020-05" db="EMBL/GenBank/DDBJ databases">
        <authorList>
            <person name="Kim H.-S."/>
            <person name="Proctor R.H."/>
            <person name="Brown D.W."/>
        </authorList>
    </citation>
    <scope>NUCLEOTIDE SEQUENCE</scope>
    <source>
        <strain evidence="1">NRRL 45417</strain>
    </source>
</reference>
<organism evidence="1 2">
    <name type="scientific">Fusarium gaditjirri</name>
    <dbReference type="NCBI Taxonomy" id="282569"/>
    <lineage>
        <taxon>Eukaryota</taxon>
        <taxon>Fungi</taxon>
        <taxon>Dikarya</taxon>
        <taxon>Ascomycota</taxon>
        <taxon>Pezizomycotina</taxon>
        <taxon>Sordariomycetes</taxon>
        <taxon>Hypocreomycetidae</taxon>
        <taxon>Hypocreales</taxon>
        <taxon>Nectriaceae</taxon>
        <taxon>Fusarium</taxon>
        <taxon>Fusarium nisikadoi species complex</taxon>
    </lineage>
</organism>
<comment type="caution">
    <text evidence="1">The sequence shown here is derived from an EMBL/GenBank/DDBJ whole genome shotgun (WGS) entry which is preliminary data.</text>
</comment>
<evidence type="ECO:0000313" key="1">
    <source>
        <dbReference type="EMBL" id="KAF4956985.1"/>
    </source>
</evidence>
<dbReference type="EMBL" id="JABFAI010000076">
    <property type="protein sequence ID" value="KAF4956985.1"/>
    <property type="molecule type" value="Genomic_DNA"/>
</dbReference>
<name>A0A8H4TFG9_9HYPO</name>